<reference evidence="6" key="1">
    <citation type="submission" date="2016-10" db="EMBL/GenBank/DDBJ databases">
        <authorList>
            <person name="Varghese N."/>
            <person name="Submissions S."/>
        </authorList>
    </citation>
    <scope>NUCLEOTIDE SEQUENCE [LARGE SCALE GENOMIC DNA]</scope>
    <source>
        <strain evidence="6">DSM 45459</strain>
    </source>
</reference>
<dbReference type="STRING" id="995062.SAMN04489718_2934"/>
<dbReference type="CDD" id="cd02440">
    <property type="entry name" value="AdoMet_MTases"/>
    <property type="match status" value="1"/>
</dbReference>
<dbReference type="GO" id="GO:0032259">
    <property type="term" value="P:methylation"/>
    <property type="evidence" value="ECO:0007669"/>
    <property type="project" value="UniProtKB-KW"/>
</dbReference>
<dbReference type="EMBL" id="FNKO01000002">
    <property type="protein sequence ID" value="SDQ97907.1"/>
    <property type="molecule type" value="Genomic_DNA"/>
</dbReference>
<dbReference type="Pfam" id="PF13649">
    <property type="entry name" value="Methyltransf_25"/>
    <property type="match status" value="1"/>
</dbReference>
<gene>
    <name evidence="5" type="ORF">SAMN04489718_2934</name>
</gene>
<evidence type="ECO:0000256" key="1">
    <source>
        <dbReference type="ARBA" id="ARBA00022603"/>
    </source>
</evidence>
<dbReference type="InterPro" id="IPR041698">
    <property type="entry name" value="Methyltransf_25"/>
</dbReference>
<keyword evidence="3" id="KW-0949">S-adenosyl-L-methionine</keyword>
<accession>A0A1H1FAG1</accession>
<dbReference type="PANTHER" id="PTHR43464">
    <property type="entry name" value="METHYLTRANSFERASE"/>
    <property type="match status" value="1"/>
</dbReference>
<dbReference type="GO" id="GO:0008168">
    <property type="term" value="F:methyltransferase activity"/>
    <property type="evidence" value="ECO:0007669"/>
    <property type="project" value="UniProtKB-KW"/>
</dbReference>
<dbReference type="PANTHER" id="PTHR43464:SF19">
    <property type="entry name" value="UBIQUINONE BIOSYNTHESIS O-METHYLTRANSFERASE, MITOCHONDRIAL"/>
    <property type="match status" value="1"/>
</dbReference>
<keyword evidence="6" id="KW-1185">Reference proteome</keyword>
<protein>
    <submittedName>
        <fullName evidence="5">Methyltransferase domain-containing protein</fullName>
    </submittedName>
</protein>
<evidence type="ECO:0000256" key="3">
    <source>
        <dbReference type="ARBA" id="ARBA00022691"/>
    </source>
</evidence>
<organism evidence="5 6">
    <name type="scientific">Actinopolyspora saharensis</name>
    <dbReference type="NCBI Taxonomy" id="995062"/>
    <lineage>
        <taxon>Bacteria</taxon>
        <taxon>Bacillati</taxon>
        <taxon>Actinomycetota</taxon>
        <taxon>Actinomycetes</taxon>
        <taxon>Actinopolysporales</taxon>
        <taxon>Actinopolysporaceae</taxon>
        <taxon>Actinopolyspora</taxon>
    </lineage>
</organism>
<dbReference type="InterPro" id="IPR029063">
    <property type="entry name" value="SAM-dependent_MTases_sf"/>
</dbReference>
<evidence type="ECO:0000256" key="2">
    <source>
        <dbReference type="ARBA" id="ARBA00022679"/>
    </source>
</evidence>
<feature type="domain" description="Methyltransferase" evidence="4">
    <location>
        <begin position="58"/>
        <end position="150"/>
    </location>
</feature>
<evidence type="ECO:0000313" key="6">
    <source>
        <dbReference type="Proteomes" id="UP000199301"/>
    </source>
</evidence>
<dbReference type="SUPFAM" id="SSF53335">
    <property type="entry name" value="S-adenosyl-L-methionine-dependent methyltransferases"/>
    <property type="match status" value="1"/>
</dbReference>
<dbReference type="OrthoDB" id="3825914at2"/>
<keyword evidence="2 5" id="KW-0808">Transferase</keyword>
<keyword evidence="1 5" id="KW-0489">Methyltransferase</keyword>
<evidence type="ECO:0000259" key="4">
    <source>
        <dbReference type="Pfam" id="PF13649"/>
    </source>
</evidence>
<dbReference type="Proteomes" id="UP000199301">
    <property type="component" value="Unassembled WGS sequence"/>
</dbReference>
<dbReference type="AlphaFoldDB" id="A0A1H1FAG1"/>
<dbReference type="Gene3D" id="3.40.50.150">
    <property type="entry name" value="Vaccinia Virus protein VP39"/>
    <property type="match status" value="1"/>
</dbReference>
<sequence length="234" mass="25055">MSTTEQSSYDFTNADFDAVYTGGDFLPGADIEGVPWDIGQAQPEVVEMERLGRFTGEVLDVGCGPGDNAVFLAGRGHAVTAIDAASAAIAEARQRAHGLDVTFDVADATELEGYAGSFDSVLDSALFHTLGEEGRRHCVRALHRVTRPGGRLSMLCFADVAGGMPEPLSVSEKEVRSVLDEAGWEITHLSSAVYLGLPGPVRGFFEKVGSSPELDEQGHTRLPVWRVFADRRSA</sequence>
<evidence type="ECO:0000313" key="5">
    <source>
        <dbReference type="EMBL" id="SDQ97907.1"/>
    </source>
</evidence>
<dbReference type="RefSeq" id="WP_092524728.1">
    <property type="nucleotide sequence ID" value="NZ_FNKO01000002.1"/>
</dbReference>
<proteinExistence type="predicted"/>
<name>A0A1H1FAG1_9ACTN</name>